<feature type="transmembrane region" description="Helical" evidence="5">
    <location>
        <begin position="156"/>
        <end position="175"/>
    </location>
</feature>
<feature type="transmembrane region" description="Helical" evidence="5">
    <location>
        <begin position="206"/>
        <end position="222"/>
    </location>
</feature>
<name>A0A4E0QSD6_9GAMM</name>
<sequence length="363" mass="39916">MLEENNTLSLFYRLIPIIGISGVFLYILSLSLPAGLNIAVVFASISGVLVAVSGYVNRFSLPLVLPIAIFVILSFLSILISIHPPSSLSLTLPLIPAILIYFLIVELFNVNHIRLLYLAFSIVAIIISITVLVAFFQSTTNSQFVWITAAKHPLLVVPNDLIFISLIAPLSASLVYQKPRSLISIVAIISILLSVSVIIIFQSRGALLTLLFSVTCVAGLLWPRNLKAFAILTVLLILLVSLVIGVDVMHNYALFNKFARGGMSDRSSAWLITWHMFLDAPLLGHGIHTFWLLLKTYSEAINVSIGGTSWAHNLYVETLAEQGIVGFTSLIAVLLNSLWVSWLSFLCFLFWDRAKIALIPANN</sequence>
<dbReference type="Pfam" id="PF04932">
    <property type="entry name" value="Wzy_C"/>
    <property type="match status" value="1"/>
</dbReference>
<feature type="transmembrane region" description="Helical" evidence="5">
    <location>
        <begin position="34"/>
        <end position="56"/>
    </location>
</feature>
<evidence type="ECO:0000313" key="8">
    <source>
        <dbReference type="Proteomes" id="UP000030428"/>
    </source>
</evidence>
<comment type="subcellular location">
    <subcellularLocation>
        <location evidence="1">Membrane</location>
        <topology evidence="1">Multi-pass membrane protein</topology>
    </subcellularLocation>
</comment>
<dbReference type="InterPro" id="IPR051533">
    <property type="entry name" value="WaaL-like"/>
</dbReference>
<feature type="transmembrane region" description="Helical" evidence="5">
    <location>
        <begin position="63"/>
        <end position="82"/>
    </location>
</feature>
<evidence type="ECO:0000256" key="1">
    <source>
        <dbReference type="ARBA" id="ARBA00004141"/>
    </source>
</evidence>
<dbReference type="Proteomes" id="UP000030428">
    <property type="component" value="Unassembled WGS sequence"/>
</dbReference>
<feature type="transmembrane region" description="Helical" evidence="5">
    <location>
        <begin position="229"/>
        <end position="253"/>
    </location>
</feature>
<dbReference type="PANTHER" id="PTHR37422">
    <property type="entry name" value="TEICHURONIC ACID BIOSYNTHESIS PROTEIN TUAE"/>
    <property type="match status" value="1"/>
</dbReference>
<evidence type="ECO:0000256" key="2">
    <source>
        <dbReference type="ARBA" id="ARBA00022692"/>
    </source>
</evidence>
<dbReference type="GO" id="GO:0016020">
    <property type="term" value="C:membrane"/>
    <property type="evidence" value="ECO:0007669"/>
    <property type="project" value="UniProtKB-SubCell"/>
</dbReference>
<dbReference type="PANTHER" id="PTHR37422:SF23">
    <property type="entry name" value="TEICHURONIC ACID BIOSYNTHESIS PROTEIN TUAE"/>
    <property type="match status" value="1"/>
</dbReference>
<keyword evidence="8" id="KW-1185">Reference proteome</keyword>
<dbReference type="EMBL" id="JSZA02000078">
    <property type="protein sequence ID" value="TGO02780.1"/>
    <property type="molecule type" value="Genomic_DNA"/>
</dbReference>
<organism evidence="7 8">
    <name type="scientific">Candidatus Thiomargarita nelsonii</name>
    <dbReference type="NCBI Taxonomy" id="1003181"/>
    <lineage>
        <taxon>Bacteria</taxon>
        <taxon>Pseudomonadati</taxon>
        <taxon>Pseudomonadota</taxon>
        <taxon>Gammaproteobacteria</taxon>
        <taxon>Thiotrichales</taxon>
        <taxon>Thiotrichaceae</taxon>
        <taxon>Thiomargarita</taxon>
    </lineage>
</organism>
<feature type="transmembrane region" description="Helical" evidence="5">
    <location>
        <begin position="324"/>
        <end position="351"/>
    </location>
</feature>
<feature type="transmembrane region" description="Helical" evidence="5">
    <location>
        <begin position="182"/>
        <end position="200"/>
    </location>
</feature>
<evidence type="ECO:0000256" key="3">
    <source>
        <dbReference type="ARBA" id="ARBA00022989"/>
    </source>
</evidence>
<feature type="transmembrane region" description="Helical" evidence="5">
    <location>
        <begin position="10"/>
        <end position="28"/>
    </location>
</feature>
<protein>
    <recommendedName>
        <fullName evidence="6">O-antigen ligase-related domain-containing protein</fullName>
    </recommendedName>
</protein>
<dbReference type="InterPro" id="IPR007016">
    <property type="entry name" value="O-antigen_ligase-rel_domated"/>
</dbReference>
<accession>A0A4E0QSD6</accession>
<proteinExistence type="predicted"/>
<reference evidence="7 8" key="1">
    <citation type="journal article" date="2016" name="Front. Microbiol.">
        <title>Single-Cell (Meta-)Genomics of a Dimorphic Candidatus Thiomargarita nelsonii Reveals Genomic Plasticity.</title>
        <authorList>
            <person name="Flood B.E."/>
            <person name="Fliss P."/>
            <person name="Jones D.S."/>
            <person name="Dick G.J."/>
            <person name="Jain S."/>
            <person name="Kaster A.K."/>
            <person name="Winkel M."/>
            <person name="Mussmann M."/>
            <person name="Bailey J."/>
        </authorList>
    </citation>
    <scope>NUCLEOTIDE SEQUENCE [LARGE SCALE GENOMIC DNA]</scope>
    <source>
        <strain evidence="7">Hydrate Ridge</strain>
    </source>
</reference>
<dbReference type="AlphaFoldDB" id="A0A4E0QSD6"/>
<feature type="transmembrane region" description="Helical" evidence="5">
    <location>
        <begin position="88"/>
        <end position="108"/>
    </location>
</feature>
<evidence type="ECO:0000313" key="7">
    <source>
        <dbReference type="EMBL" id="TGO02780.1"/>
    </source>
</evidence>
<keyword evidence="4 5" id="KW-0472">Membrane</keyword>
<evidence type="ECO:0000259" key="6">
    <source>
        <dbReference type="Pfam" id="PF04932"/>
    </source>
</evidence>
<feature type="domain" description="O-antigen ligase-related" evidence="6">
    <location>
        <begin position="190"/>
        <end position="330"/>
    </location>
</feature>
<keyword evidence="3 5" id="KW-1133">Transmembrane helix</keyword>
<evidence type="ECO:0000256" key="4">
    <source>
        <dbReference type="ARBA" id="ARBA00023136"/>
    </source>
</evidence>
<evidence type="ECO:0000256" key="5">
    <source>
        <dbReference type="SAM" id="Phobius"/>
    </source>
</evidence>
<gene>
    <name evidence="7" type="ORF">PN36_19145</name>
</gene>
<feature type="transmembrane region" description="Helical" evidence="5">
    <location>
        <begin position="115"/>
        <end position="136"/>
    </location>
</feature>
<comment type="caution">
    <text evidence="7">The sequence shown here is derived from an EMBL/GenBank/DDBJ whole genome shotgun (WGS) entry which is preliminary data.</text>
</comment>
<keyword evidence="2 5" id="KW-0812">Transmembrane</keyword>